<keyword evidence="3" id="KW-1185">Reference proteome</keyword>
<evidence type="ECO:0000313" key="3">
    <source>
        <dbReference type="Proteomes" id="UP001595848"/>
    </source>
</evidence>
<organism evidence="2 3">
    <name type="scientific">Candidimonas humi</name>
    <dbReference type="NCBI Taxonomy" id="683355"/>
    <lineage>
        <taxon>Bacteria</taxon>
        <taxon>Pseudomonadati</taxon>
        <taxon>Pseudomonadota</taxon>
        <taxon>Betaproteobacteria</taxon>
        <taxon>Burkholderiales</taxon>
        <taxon>Alcaligenaceae</taxon>
        <taxon>Candidimonas</taxon>
    </lineage>
</organism>
<sequence length="382" mass="40812">MHQETGARRGPLSGLRVIEFSGLGPAPFACMLLADMGADVVSVDRPGARIGDPLRIINRGRAVIHADLKSTADRENILTLIAQADVLVEGFRPGVMERLGLGPEVAMSVNPALVYGRMTGWGQEGILAGTAGHDINYVALTGALAAIGTPERPVVPLNLLGDYAGGSLHLALGIVAAVYEARFSGEGQVVDAAITDGVIQLMALFLAEQQRGRFSEHRESNMLDGGAPWYSVYPTSDGRHVAVGAIEPKFYAIFIERLGLDQAWREAQHDVARWPQLRAAIGAAIGSRTRDECEVLFAGSDACVTPVLTLSEAMQHPHNAYRGNFVNLNGAMQPAPAPRFSRAPAPSASPPAIGPVSPESVLQRWKSRKARLADDVRREPNL</sequence>
<feature type="region of interest" description="Disordered" evidence="1">
    <location>
        <begin position="336"/>
        <end position="382"/>
    </location>
</feature>
<accession>A0ABV8NZQ7</accession>
<gene>
    <name evidence="2" type="ORF">ACFOY1_10380</name>
</gene>
<protein>
    <submittedName>
        <fullName evidence="2">CaiB/BaiF CoA transferase family protein</fullName>
    </submittedName>
</protein>
<dbReference type="EMBL" id="JBHSBV010000003">
    <property type="protein sequence ID" value="MFC4201358.1"/>
    <property type="molecule type" value="Genomic_DNA"/>
</dbReference>
<name>A0ABV8NZQ7_9BURK</name>
<dbReference type="PANTHER" id="PTHR48228:SF5">
    <property type="entry name" value="ALPHA-METHYLACYL-COA RACEMASE"/>
    <property type="match status" value="1"/>
</dbReference>
<evidence type="ECO:0000313" key="2">
    <source>
        <dbReference type="EMBL" id="MFC4201358.1"/>
    </source>
</evidence>
<dbReference type="GO" id="GO:0016740">
    <property type="term" value="F:transferase activity"/>
    <property type="evidence" value="ECO:0007669"/>
    <property type="project" value="UniProtKB-KW"/>
</dbReference>
<dbReference type="Pfam" id="PF02515">
    <property type="entry name" value="CoA_transf_3"/>
    <property type="match status" value="1"/>
</dbReference>
<keyword evidence="2" id="KW-0808">Transferase</keyword>
<feature type="compositionally biased region" description="Basic and acidic residues" evidence="1">
    <location>
        <begin position="371"/>
        <end position="382"/>
    </location>
</feature>
<comment type="caution">
    <text evidence="2">The sequence shown here is derived from an EMBL/GenBank/DDBJ whole genome shotgun (WGS) entry which is preliminary data.</text>
</comment>
<dbReference type="Proteomes" id="UP001595848">
    <property type="component" value="Unassembled WGS sequence"/>
</dbReference>
<dbReference type="RefSeq" id="WP_217963274.1">
    <property type="nucleotide sequence ID" value="NZ_JBHSBV010000003.1"/>
</dbReference>
<evidence type="ECO:0000256" key="1">
    <source>
        <dbReference type="SAM" id="MobiDB-lite"/>
    </source>
</evidence>
<dbReference type="PANTHER" id="PTHR48228">
    <property type="entry name" value="SUCCINYL-COA--D-CITRAMALATE COA-TRANSFERASE"/>
    <property type="match status" value="1"/>
</dbReference>
<dbReference type="InterPro" id="IPR003673">
    <property type="entry name" value="CoA-Trfase_fam_III"/>
</dbReference>
<reference evidence="3" key="1">
    <citation type="journal article" date="2019" name="Int. J. Syst. Evol. Microbiol.">
        <title>The Global Catalogue of Microorganisms (GCM) 10K type strain sequencing project: providing services to taxonomists for standard genome sequencing and annotation.</title>
        <authorList>
            <consortium name="The Broad Institute Genomics Platform"/>
            <consortium name="The Broad Institute Genome Sequencing Center for Infectious Disease"/>
            <person name="Wu L."/>
            <person name="Ma J."/>
        </authorList>
    </citation>
    <scope>NUCLEOTIDE SEQUENCE [LARGE SCALE GENOMIC DNA]</scope>
    <source>
        <strain evidence="3">LMG 24813</strain>
    </source>
</reference>
<proteinExistence type="predicted"/>
<dbReference type="InterPro" id="IPR050509">
    <property type="entry name" value="CoA-transferase_III"/>
</dbReference>